<dbReference type="InterPro" id="IPR038636">
    <property type="entry name" value="Wzi_sf"/>
</dbReference>
<proteinExistence type="predicted"/>
<dbReference type="Proteomes" id="UP000239590">
    <property type="component" value="Unassembled WGS sequence"/>
</dbReference>
<accession>A0A2S7IMD7</accession>
<dbReference type="RefSeq" id="WP_104710049.1">
    <property type="nucleotide sequence ID" value="NZ_PTRA01000001.1"/>
</dbReference>
<evidence type="ECO:0008006" key="4">
    <source>
        <dbReference type="Google" id="ProtNLM"/>
    </source>
</evidence>
<dbReference type="OrthoDB" id="596512at2"/>
<keyword evidence="1" id="KW-0732">Signal</keyword>
<dbReference type="Gene3D" id="2.40.160.130">
    <property type="entry name" value="Capsule assembly protein Wzi"/>
    <property type="match status" value="1"/>
</dbReference>
<sequence>MYKFLGLSPFLIAFACNILYAQDSTQRNGGTYFVQLATTALSTSDRTAFWLQTNQYGVIPSKPQGMLASAGVYYQVPLSRRSNRWRVDGAIEVMGQTNNPEFKGIITEGYLRLKYKKWELYGGRKREYVGLSDTLLGMGSMVSSTNALPIPQIRLGTYDFIPVLGRWLHMKAYLSHGWFENSRPFVQHAYLHQKGLYVRLGTKNWPVVLHAGVNHSVQWAGYAPAFKNDPGDMARYGYFEKSWLGYWGVFTGQSMANYAVANPGKVIVFDQNRIGNHLGTIDMALQWRPAAFDVFLYRQIMFEDGSLFYRLTTADSFNGIRWKSKMPSHAAFSLKQVTVEWLSTIDQGGEEFMDTDPKKRGRDNYFNNSQYQDGWTYFGRGIGTPFVTPDADLKTGVRRYSLGFSNNRVEVLHTGFAGTFKQNTSWEMKLSFSRNRGTYVQPYAKPLEQFSGILRVGTRLPWLKGGELSGAVAYDSGELYENTLGAYISLRKSGFF</sequence>
<reference evidence="3" key="1">
    <citation type="submission" date="2018-02" db="EMBL/GenBank/DDBJ databases">
        <title>Genome sequencing of Solimonas sp. HR-BB.</title>
        <authorList>
            <person name="Lee Y."/>
            <person name="Jeon C.O."/>
        </authorList>
    </citation>
    <scope>NUCLEOTIDE SEQUENCE [LARGE SCALE GENOMIC DNA]</scope>
    <source>
        <strain evidence="3">HR-U</strain>
    </source>
</reference>
<organism evidence="2 3">
    <name type="scientific">Siphonobacter curvatus</name>
    <dbReference type="NCBI Taxonomy" id="2094562"/>
    <lineage>
        <taxon>Bacteria</taxon>
        <taxon>Pseudomonadati</taxon>
        <taxon>Bacteroidota</taxon>
        <taxon>Cytophagia</taxon>
        <taxon>Cytophagales</taxon>
        <taxon>Cytophagaceae</taxon>
        <taxon>Siphonobacter</taxon>
    </lineage>
</organism>
<dbReference type="EMBL" id="PTRA01000001">
    <property type="protein sequence ID" value="PQA58882.1"/>
    <property type="molecule type" value="Genomic_DNA"/>
</dbReference>
<name>A0A2S7IMD7_9BACT</name>
<evidence type="ECO:0000256" key="1">
    <source>
        <dbReference type="SAM" id="SignalP"/>
    </source>
</evidence>
<feature type="chain" id="PRO_5015404321" description="Capsule assembly Wzi family protein" evidence="1">
    <location>
        <begin position="22"/>
        <end position="496"/>
    </location>
</feature>
<comment type="caution">
    <text evidence="2">The sequence shown here is derived from an EMBL/GenBank/DDBJ whole genome shotgun (WGS) entry which is preliminary data.</text>
</comment>
<dbReference type="PROSITE" id="PS51257">
    <property type="entry name" value="PROKAR_LIPOPROTEIN"/>
    <property type="match status" value="1"/>
</dbReference>
<keyword evidence="3" id="KW-1185">Reference proteome</keyword>
<feature type="signal peptide" evidence="1">
    <location>
        <begin position="1"/>
        <end position="21"/>
    </location>
</feature>
<evidence type="ECO:0000313" key="3">
    <source>
        <dbReference type="Proteomes" id="UP000239590"/>
    </source>
</evidence>
<dbReference type="AlphaFoldDB" id="A0A2S7IMD7"/>
<evidence type="ECO:0000313" key="2">
    <source>
        <dbReference type="EMBL" id="PQA58882.1"/>
    </source>
</evidence>
<protein>
    <recommendedName>
        <fullName evidence="4">Capsule assembly Wzi family protein</fullName>
    </recommendedName>
</protein>
<gene>
    <name evidence="2" type="ORF">C5O19_04265</name>
</gene>